<dbReference type="WBParaSite" id="ES5_v2.g29368.t1">
    <property type="protein sequence ID" value="ES5_v2.g29368.t1"/>
    <property type="gene ID" value="ES5_v2.g29368"/>
</dbReference>
<evidence type="ECO:0000313" key="1">
    <source>
        <dbReference type="Proteomes" id="UP000887579"/>
    </source>
</evidence>
<protein>
    <submittedName>
        <fullName evidence="2">Kinesin motor domain-containing protein</fullName>
    </submittedName>
</protein>
<reference evidence="2" key="1">
    <citation type="submission" date="2022-11" db="UniProtKB">
        <authorList>
            <consortium name="WormBaseParasite"/>
        </authorList>
    </citation>
    <scope>IDENTIFICATION</scope>
</reference>
<name>A0AC34GI58_9BILA</name>
<accession>A0AC34GI58</accession>
<organism evidence="1 2">
    <name type="scientific">Panagrolaimus sp. ES5</name>
    <dbReference type="NCBI Taxonomy" id="591445"/>
    <lineage>
        <taxon>Eukaryota</taxon>
        <taxon>Metazoa</taxon>
        <taxon>Ecdysozoa</taxon>
        <taxon>Nematoda</taxon>
        <taxon>Chromadorea</taxon>
        <taxon>Rhabditida</taxon>
        <taxon>Tylenchina</taxon>
        <taxon>Panagrolaimomorpha</taxon>
        <taxon>Panagrolaimoidea</taxon>
        <taxon>Panagrolaimidae</taxon>
        <taxon>Panagrolaimus</taxon>
    </lineage>
</organism>
<dbReference type="Proteomes" id="UP000887579">
    <property type="component" value="Unplaced"/>
</dbReference>
<proteinExistence type="predicted"/>
<evidence type="ECO:0000313" key="2">
    <source>
        <dbReference type="WBParaSite" id="ES5_v2.g29368.t1"/>
    </source>
</evidence>
<sequence length="192" mass="21086">MVNQGNIRVVARIRPFSDLIGASRKSCLEIDLANSTVTVKSPSREQKFEVNTVFNENSDQGTIYANVGRSIVDSFVEGINATIFAYGQTGSGKTYTMIGPDTVDPSSSTNSEDTRGIIPRALEEIFAKLNAQVEMKPETFKVSIKCSFLELYNEKLYDLLKDDDAAIKIQSGSKQVTVVGAAEFEVTTYEEC</sequence>